<geneLocation type="plasmid" evidence="1">
    <name>pPHE20</name>
</geneLocation>
<name>A0A220ITB6_PSEFL</name>
<sequence>MPTDNLLAELLKLHEANQTLERSFVEANADGLKRLFDQGLSCYSITVMTAGKIRFRPVYEGVLTPKGLQLARQA</sequence>
<dbReference type="EMBL" id="KY503036">
    <property type="protein sequence ID" value="ASI38098.1"/>
    <property type="molecule type" value="Genomic_DNA"/>
</dbReference>
<proteinExistence type="predicted"/>
<dbReference type="AlphaFoldDB" id="A0A220ITB6"/>
<accession>A0A220ITB6</accession>
<keyword evidence="1" id="KW-0614">Plasmid</keyword>
<reference evidence="1" key="1">
    <citation type="submission" date="2017-01" db="EMBL/GenBank/DDBJ databases">
        <title>IS1411 activates the second repA gene of the plasmid pG20 in Pseudomonas fluorescens PC20.</title>
        <authorList>
            <person name="Naanuri E."/>
            <person name="Heinaru E."/>
            <person name="Joesaar M."/>
            <person name="Heinaru A."/>
        </authorList>
    </citation>
    <scope>NUCLEOTIDE SEQUENCE</scope>
    <source>
        <strain evidence="1">PC20</strain>
        <plasmid evidence="1">pPHE20</plasmid>
    </source>
</reference>
<evidence type="ECO:0000313" key="1">
    <source>
        <dbReference type="EMBL" id="ASI38098.1"/>
    </source>
</evidence>
<organism evidence="1">
    <name type="scientific">Pseudomonas fluorescens</name>
    <dbReference type="NCBI Taxonomy" id="294"/>
    <lineage>
        <taxon>Bacteria</taxon>
        <taxon>Pseudomonadati</taxon>
        <taxon>Pseudomonadota</taxon>
        <taxon>Gammaproteobacteria</taxon>
        <taxon>Pseudomonadales</taxon>
        <taxon>Pseudomonadaceae</taxon>
        <taxon>Pseudomonas</taxon>
    </lineage>
</organism>
<protein>
    <submittedName>
        <fullName evidence="1">Uncharacterized protein</fullName>
    </submittedName>
</protein>